<dbReference type="EMBL" id="KV875100">
    <property type="protein sequence ID" value="OIW26678.1"/>
    <property type="molecule type" value="Genomic_DNA"/>
</dbReference>
<dbReference type="Pfam" id="PF21346">
    <property type="entry name" value="PcRGLX_3rd"/>
    <property type="match status" value="1"/>
</dbReference>
<evidence type="ECO:0008006" key="7">
    <source>
        <dbReference type="Google" id="ProtNLM"/>
    </source>
</evidence>
<dbReference type="Pfam" id="PF19501">
    <property type="entry name" value="PcRGLX_1st"/>
    <property type="match status" value="1"/>
</dbReference>
<evidence type="ECO:0000259" key="2">
    <source>
        <dbReference type="Pfam" id="PF19501"/>
    </source>
</evidence>
<dbReference type="InParanoid" id="A0A1J7IGU1"/>
<reference evidence="5 6" key="1">
    <citation type="submission" date="2016-10" db="EMBL/GenBank/DDBJ databases">
        <title>Draft genome sequence of Coniochaeta ligniaria NRRL30616, a lignocellulolytic fungus for bioabatement of inhibitors in plant biomass hydrolysates.</title>
        <authorList>
            <consortium name="DOE Joint Genome Institute"/>
            <person name="Jimenez D.J."/>
            <person name="Hector R.E."/>
            <person name="Riley R."/>
            <person name="Sun H."/>
            <person name="Grigoriev I.V."/>
            <person name="Van Elsas J.D."/>
            <person name="Nichols N.N."/>
        </authorList>
    </citation>
    <scope>NUCLEOTIDE SEQUENCE [LARGE SCALE GENOMIC DNA]</scope>
    <source>
        <strain evidence="5 6">NRRL 30616</strain>
    </source>
</reference>
<dbReference type="InterPro" id="IPR048329">
    <property type="entry name" value="PcRGLX_1st"/>
</dbReference>
<feature type="region of interest" description="Disordered" evidence="1">
    <location>
        <begin position="89"/>
        <end position="117"/>
    </location>
</feature>
<dbReference type="Proteomes" id="UP000182658">
    <property type="component" value="Unassembled WGS sequence"/>
</dbReference>
<sequence length="919" mass="101988">MASSHSPQGDKSASVPWLGKKKPLNFGATFGLPWPRGACPSPHTSFVCRDNTGHTIPLQSWTTAFWPDGSVKWSSHAIASTAKVSQDYHVHAQAGAKQSETQAPPIPESAEPGFPRASVSSSGDFVFVDTGQITVTFARSGPRVLSKIVAENGSILGENGHLVLLSQPTTAGEDTPGGSAWNGFESRVDELVVEQSGPVRVVILLRGRHEAKPQSPGVDGQVSWIPFLLRFYLYAGSEAIRIVHTFVYDGDPQASFIRGLGIRFQVPLAGRELYNRHVHIAGVDDGVFSEAAQGLTGLWRDPGAEVRNLQRQGKPTPPISKWNPEFSQLLKWVPSWNDFSLTQLSPDGFDLKKRTKPGQSWVKIPGGTRAAGLAFLGSAHTGGLAVGLRHFWERYPTSLDIRNAAGDIGEITLWLYSPSAEPMDLRPYHDGLGQQTYDDQLEALKITYEDWEEGLGSPYGIARTNEIFVFGLSQPPSPAKTAELADYIRSPPVLVAAPEYIHETAALGQYWASFPHDISASSKGNSSSTIRDHLEFLFQFYHGQIEQRRWYGFWDHGDVMHTYDADRHTWRYDIGGYAWDNSELSPDLWLWLYFLCTGREDVFRVAEALTRHTGEVDAYHIGPYRGLGTRHGVQHWSDSCKQARVSNALYRRIFYFITGGDERTGELLEETLEAENAFLVLDPYRKVRIDRGLYRPNPEAISISLGTDWSALASSWFIEWERKGPQAAWAKKKLLKSMFGIARLKNGFVTGLALYNMHTGQVSPPSGDPENKGVTKVSHLSAMFGLVEICAELIQSFADELPIGFEDAWLDYCRYFNASAEEQIKKYGVSFGRLQLRQGHSRLTAYAASRLADSGLAQCAWQEFNSGDGFDTRVKWRTQLVPPSESLTRVEEAPWISTNITALYGLAAMQNIALLKGVE</sequence>
<dbReference type="PANTHER" id="PTHR40081:SF1">
    <property type="entry name" value="TAT PATHWAY SIGNAL SEQUENCE DOMAIN PROTEIN"/>
    <property type="match status" value="1"/>
</dbReference>
<feature type="domain" description="PcRGLX/YetA-like C-terminal alpha/alpha toroid" evidence="4">
    <location>
        <begin position="491"/>
        <end position="916"/>
    </location>
</feature>
<evidence type="ECO:0000259" key="3">
    <source>
        <dbReference type="Pfam" id="PF21345"/>
    </source>
</evidence>
<dbReference type="Pfam" id="PF21345">
    <property type="entry name" value="PcRGLX_2nd"/>
    <property type="match status" value="1"/>
</dbReference>
<feature type="domain" description="PcRGLX/YetA-like central beta-sandwich" evidence="3">
    <location>
        <begin position="118"/>
        <end position="485"/>
    </location>
</feature>
<dbReference type="OrthoDB" id="4798501at2759"/>
<feature type="domain" description="PcRGLX/YetA-like N-terminal RIFT barrel" evidence="2">
    <location>
        <begin position="12"/>
        <end position="92"/>
    </location>
</feature>
<evidence type="ECO:0000313" key="5">
    <source>
        <dbReference type="EMBL" id="OIW26678.1"/>
    </source>
</evidence>
<proteinExistence type="predicted"/>
<name>A0A1J7IGU1_9PEZI</name>
<evidence type="ECO:0000256" key="1">
    <source>
        <dbReference type="SAM" id="MobiDB-lite"/>
    </source>
</evidence>
<protein>
    <recommendedName>
        <fullName evidence="7">Tat pathway signal sequence domain protein</fullName>
    </recommendedName>
</protein>
<organism evidence="5 6">
    <name type="scientific">Coniochaeta ligniaria NRRL 30616</name>
    <dbReference type="NCBI Taxonomy" id="1408157"/>
    <lineage>
        <taxon>Eukaryota</taxon>
        <taxon>Fungi</taxon>
        <taxon>Dikarya</taxon>
        <taxon>Ascomycota</taxon>
        <taxon>Pezizomycotina</taxon>
        <taxon>Sordariomycetes</taxon>
        <taxon>Sordariomycetidae</taxon>
        <taxon>Coniochaetales</taxon>
        <taxon>Coniochaetaceae</taxon>
        <taxon>Coniochaeta</taxon>
    </lineage>
</organism>
<dbReference type="InterPro" id="IPR045793">
    <property type="entry name" value="PcRGLX/YetA-like"/>
</dbReference>
<keyword evidence="6" id="KW-1185">Reference proteome</keyword>
<accession>A0A1J7IGU1</accession>
<dbReference type="InterPro" id="IPR048331">
    <property type="entry name" value="PcRGLX/YetA_3rd"/>
</dbReference>
<dbReference type="PANTHER" id="PTHR40081">
    <property type="entry name" value="CONCANAVALIN A-LIKE LECTIN/GLUCANASE"/>
    <property type="match status" value="1"/>
</dbReference>
<evidence type="ECO:0000313" key="6">
    <source>
        <dbReference type="Proteomes" id="UP000182658"/>
    </source>
</evidence>
<dbReference type="InterPro" id="IPR048330">
    <property type="entry name" value="PcRGLX/YetA_2nd"/>
</dbReference>
<gene>
    <name evidence="5" type="ORF">CONLIGDRAFT_707105</name>
</gene>
<evidence type="ECO:0000259" key="4">
    <source>
        <dbReference type="Pfam" id="PF21346"/>
    </source>
</evidence>
<dbReference type="AlphaFoldDB" id="A0A1J7IGU1"/>